<dbReference type="GO" id="GO:0008168">
    <property type="term" value="F:methyltransferase activity"/>
    <property type="evidence" value="ECO:0007669"/>
    <property type="project" value="UniProtKB-KW"/>
</dbReference>
<dbReference type="Gene3D" id="3.40.1010.10">
    <property type="entry name" value="Cobalt-precorrin-4 Transmethylase, Domain 1"/>
    <property type="match status" value="1"/>
</dbReference>
<keyword evidence="3" id="KW-0489">Methyltransferase</keyword>
<dbReference type="InterPro" id="IPR006363">
    <property type="entry name" value="Cbl_synth_CobJ/CibH_dom"/>
</dbReference>
<reference evidence="10" key="1">
    <citation type="journal article" date="2014" name="Sci. Data">
        <title>Genomes of diverse isolates of the marine cyanobacterium Prochlorococcus.</title>
        <authorList>
            <person name="Biller S."/>
            <person name="Berube P."/>
            <person name="Thompson J."/>
            <person name="Kelly L."/>
            <person name="Roggensack S."/>
            <person name="Awad L."/>
            <person name="Roache-Johnson K."/>
            <person name="Ding H."/>
            <person name="Giovannoni S.J."/>
            <person name="Moore L.R."/>
            <person name="Chisholm S.W."/>
        </authorList>
    </citation>
    <scope>NUCLEOTIDE SEQUENCE [LARGE SCALE GENOMIC DNA]</scope>
</reference>
<evidence type="ECO:0000256" key="1">
    <source>
        <dbReference type="ARBA" id="ARBA00004953"/>
    </source>
</evidence>
<evidence type="ECO:0000259" key="8">
    <source>
        <dbReference type="Pfam" id="PF11760"/>
    </source>
</evidence>
<dbReference type="SUPFAM" id="SSF159672">
    <property type="entry name" value="CbiG N-terminal domain-like"/>
    <property type="match status" value="1"/>
</dbReference>
<dbReference type="InterPro" id="IPR021744">
    <property type="entry name" value="CbiG_N"/>
</dbReference>
<dbReference type="EMBL" id="JNAJ01000012">
    <property type="protein sequence ID" value="KGF91804.1"/>
    <property type="molecule type" value="Genomic_DNA"/>
</dbReference>
<dbReference type="UniPathway" id="UPA00148"/>
<dbReference type="PANTHER" id="PTHR47036:SF1">
    <property type="entry name" value="COBALT-FACTOR III C(17)-METHYLTRANSFERASE-RELATED"/>
    <property type="match status" value="1"/>
</dbReference>
<evidence type="ECO:0000256" key="2">
    <source>
        <dbReference type="ARBA" id="ARBA00022573"/>
    </source>
</evidence>
<evidence type="ECO:0000259" key="7">
    <source>
        <dbReference type="Pfam" id="PF01890"/>
    </source>
</evidence>
<dbReference type="GO" id="GO:0032259">
    <property type="term" value="P:methylation"/>
    <property type="evidence" value="ECO:0007669"/>
    <property type="project" value="UniProtKB-KW"/>
</dbReference>
<dbReference type="Pfam" id="PF00590">
    <property type="entry name" value="TP_methylase"/>
    <property type="match status" value="1"/>
</dbReference>
<dbReference type="OrthoDB" id="9772960at2"/>
<dbReference type="SUPFAM" id="SSF159664">
    <property type="entry name" value="CobE/GbiG C-terminal domain-like"/>
    <property type="match status" value="1"/>
</dbReference>
<proteinExistence type="predicted"/>
<dbReference type="InterPro" id="IPR051810">
    <property type="entry name" value="Precorrin_MeTrfase"/>
</dbReference>
<dbReference type="InterPro" id="IPR035996">
    <property type="entry name" value="4pyrrol_Methylase_sf"/>
</dbReference>
<keyword evidence="2" id="KW-0169">Cobalamin biosynthesis</keyword>
<dbReference type="GO" id="GO:0009236">
    <property type="term" value="P:cobalamin biosynthetic process"/>
    <property type="evidence" value="ECO:0007669"/>
    <property type="project" value="UniProtKB-UniPathway"/>
</dbReference>
<comment type="pathway">
    <text evidence="1">Cofactor biosynthesis; adenosylcobalamin biosynthesis.</text>
</comment>
<keyword evidence="4" id="KW-0808">Transferase</keyword>
<feature type="domain" description="CobE/GbiG C-terminal" evidence="7">
    <location>
        <begin position="222"/>
        <end position="350"/>
    </location>
</feature>
<keyword evidence="5" id="KW-0949">S-adenosyl-L-methionine</keyword>
<evidence type="ECO:0000256" key="3">
    <source>
        <dbReference type="ARBA" id="ARBA00022603"/>
    </source>
</evidence>
<dbReference type="InterPro" id="IPR036518">
    <property type="entry name" value="CobE/GbiG_C_sf"/>
</dbReference>
<evidence type="ECO:0000256" key="4">
    <source>
        <dbReference type="ARBA" id="ARBA00022679"/>
    </source>
</evidence>
<evidence type="ECO:0000313" key="10">
    <source>
        <dbReference type="Proteomes" id="UP000030491"/>
    </source>
</evidence>
<dbReference type="Gene3D" id="3.40.50.11220">
    <property type="match status" value="1"/>
</dbReference>
<dbReference type="Gene3D" id="3.30.950.10">
    <property type="entry name" value="Methyltransferase, Cobalt-precorrin-4 Transmethylase, Domain 2"/>
    <property type="match status" value="1"/>
</dbReference>
<dbReference type="Gene3D" id="3.30.420.180">
    <property type="entry name" value="CobE/GbiG C-terminal domain"/>
    <property type="match status" value="1"/>
</dbReference>
<dbReference type="InterPro" id="IPR000878">
    <property type="entry name" value="4pyrrol_Mease"/>
</dbReference>
<accession>A0A0A1ZU57</accession>
<sequence>MKGIAIGLSNTSKVILKRLKKTEFIDEIYIACSINERKMKDNGIPLIKPKEVFKKKWENLDLIIFIGSIGASIRLINSFLTTKDKDPGVIVIDKKGSKIIPIIGSHQSNTQNIAFQISNLFGGKIIETNNSNDQNNLNIDSFGKQWGWKRSGESKDWSKLVIQQANNEEIFCKQLSGNILWRNSESSRHIKYLVETDPYLESSTFDISVYTHHKKTWHPSTLWVGIGCERNTSKELIANSLNKFFKSSYLSQHSIAGFATIDIKKDEKGILELAEENNVPVKFFSKEDLSKVIVPNPSNVVQKEIGTSSVAEASCLLAAGEESKLLQEKRIFKNEDLSTIKSGAVTIAIAESKNQYYPANGEIHIIGSGPGDISFLTNNARKALSKCTVWIGYKMYLDLIEPLKRSDQVLIESKLTEEKKRCNKAIKLAEQGIKVALISSGESGFYGMAGLLLELLQKIKKEYRPYFEVHPGISSVQLAAALSGAPLINDFCSISLSNKLTPWSLIEKRIEGALLGDFVIVFFNPQSTERNWQLKSATDLCLKFRQGDTPVLIARQVGRENQSKKFFTLKTIPFKEIDMLSIIIIGNSQTTLMDEIFLTSRGYLQK</sequence>
<dbReference type="InterPro" id="IPR038029">
    <property type="entry name" value="GbiG_N_sf"/>
</dbReference>
<dbReference type="AlphaFoldDB" id="A0A0A1ZU57"/>
<dbReference type="PANTHER" id="PTHR47036">
    <property type="entry name" value="COBALT-FACTOR III C(17)-METHYLTRANSFERASE-RELATED"/>
    <property type="match status" value="1"/>
</dbReference>
<dbReference type="SUPFAM" id="SSF53790">
    <property type="entry name" value="Tetrapyrrole methylase"/>
    <property type="match status" value="1"/>
</dbReference>
<comment type="caution">
    <text evidence="9">The sequence shown here is derived from an EMBL/GenBank/DDBJ whole genome shotgun (WGS) entry which is preliminary data.</text>
</comment>
<dbReference type="InterPro" id="IPR002750">
    <property type="entry name" value="CobE/GbiG_C"/>
</dbReference>
<protein>
    <submittedName>
        <fullName evidence="9">Cobalamin biosynthesis protein CbiG</fullName>
    </submittedName>
</protein>
<evidence type="ECO:0000259" key="6">
    <source>
        <dbReference type="Pfam" id="PF00590"/>
    </source>
</evidence>
<dbReference type="Pfam" id="PF01890">
    <property type="entry name" value="CbiG_C"/>
    <property type="match status" value="1"/>
</dbReference>
<gene>
    <name evidence="9" type="ORF">EU93_0952</name>
</gene>
<organism evidence="9 10">
    <name type="scientific">Prochlorococcus marinus str. MIT 9116</name>
    <dbReference type="NCBI Taxonomy" id="167544"/>
    <lineage>
        <taxon>Bacteria</taxon>
        <taxon>Bacillati</taxon>
        <taxon>Cyanobacteriota</taxon>
        <taxon>Cyanophyceae</taxon>
        <taxon>Synechococcales</taxon>
        <taxon>Prochlorococcaceae</taxon>
        <taxon>Prochlorococcus</taxon>
    </lineage>
</organism>
<feature type="domain" description="Cobalamin synthesis G N-terminal" evidence="8">
    <location>
        <begin position="52"/>
        <end position="130"/>
    </location>
</feature>
<dbReference type="RefSeq" id="WP_032513781.1">
    <property type="nucleotide sequence ID" value="NZ_JNAJ01000012.1"/>
</dbReference>
<feature type="domain" description="Tetrapyrrole methylase" evidence="6">
    <location>
        <begin position="363"/>
        <end position="572"/>
    </location>
</feature>
<name>A0A0A1ZU57_PROMR</name>
<dbReference type="Pfam" id="PF11760">
    <property type="entry name" value="CbiG_N"/>
    <property type="match status" value="1"/>
</dbReference>
<evidence type="ECO:0000313" key="9">
    <source>
        <dbReference type="EMBL" id="KGF91804.1"/>
    </source>
</evidence>
<dbReference type="InterPro" id="IPR014776">
    <property type="entry name" value="4pyrrole_Mease_sub2"/>
</dbReference>
<dbReference type="NCBIfam" id="TIGR01466">
    <property type="entry name" value="cobJ_cbiH"/>
    <property type="match status" value="1"/>
</dbReference>
<dbReference type="InterPro" id="IPR014777">
    <property type="entry name" value="4pyrrole_Mease_sub1"/>
</dbReference>
<dbReference type="CDD" id="cd11646">
    <property type="entry name" value="Precorrin_3B_C17_MT"/>
    <property type="match status" value="1"/>
</dbReference>
<evidence type="ECO:0000256" key="5">
    <source>
        <dbReference type="ARBA" id="ARBA00022691"/>
    </source>
</evidence>
<dbReference type="Proteomes" id="UP000030491">
    <property type="component" value="Unassembled WGS sequence"/>
</dbReference>